<dbReference type="Pfam" id="PF03752">
    <property type="entry name" value="ALF"/>
    <property type="match status" value="1"/>
</dbReference>
<feature type="coiled-coil region" evidence="1">
    <location>
        <begin position="231"/>
        <end position="265"/>
    </location>
</feature>
<keyword evidence="5" id="KW-1185">Reference proteome</keyword>
<reference evidence="4 5" key="1">
    <citation type="submission" date="2019-03" db="EMBL/GenBank/DDBJ databases">
        <title>Sequencing the genomes of 1000 actinobacteria strains.</title>
        <authorList>
            <person name="Klenk H.-P."/>
        </authorList>
    </citation>
    <scope>NUCLEOTIDE SEQUENCE [LARGE SCALE GENOMIC DNA]</scope>
    <source>
        <strain evidence="4 5">DSM 43805</strain>
    </source>
</reference>
<comment type="caution">
    <text evidence="4">The sequence shown here is derived from an EMBL/GenBank/DDBJ whole genome shotgun (WGS) entry which is preliminary data.</text>
</comment>
<evidence type="ECO:0000256" key="2">
    <source>
        <dbReference type="SAM" id="MobiDB-lite"/>
    </source>
</evidence>
<keyword evidence="1" id="KW-0175">Coiled coil</keyword>
<gene>
    <name evidence="4" type="ORF">C8E87_4310</name>
</gene>
<feature type="compositionally biased region" description="Basic and acidic residues" evidence="2">
    <location>
        <begin position="556"/>
        <end position="580"/>
    </location>
</feature>
<feature type="region of interest" description="Disordered" evidence="2">
    <location>
        <begin position="471"/>
        <end position="497"/>
    </location>
</feature>
<feature type="compositionally biased region" description="Low complexity" evidence="2">
    <location>
        <begin position="527"/>
        <end position="542"/>
    </location>
</feature>
<name>A0A4R6K0E0_9ACTN</name>
<feature type="compositionally biased region" description="Basic and acidic residues" evidence="2">
    <location>
        <begin position="483"/>
        <end position="495"/>
    </location>
</feature>
<sequence length="580" mass="60017">MRNGDQQVKIRAVTMVAVVAAIAGTYLHAPPVMAAPAKPVVALAEDPPTVEVPPLITETWNGTTGVSTTDDRWRKAVADVAEFTAEPEIRDAALAALATGDPAVILKFATVDKPALEKQVAARKKQEAADNLAAIRALAGTGGAYFNAEVQRVLAGTDSDRAAFLAYGADVARDRDAQVARNAAERAAALRERVRIVAAAAPAESNVKRAAEAALSGDDAAVSAFLNGGYLTAARADAAEREQYLKDLEARNKAAEELSDLAQRSARANVARRQMLVAHGEAVRALQQAANAMASAANAARHASRVLAGGGTATQKASELTVANNEAKRQLGYAEQAAREAAIAAATSAAAADDLLDTGLDYGAEWTLIAQGMNEAATAAVGAAQTAQYAIEATIATNSAQGAQAQAEAHAQQAIKWRKHAEEHAKAAAKLAAAAAKQAAAAKTAAARTKKAREQAEAAEAKAWAAAEQARRHREVAEAQAAEAKRQRQIAEAERANAAAARQRAEAQASAAANARANADAQAGIAANARRQAAAADSAADSANKRAWDQENNAMRARDDAMAAERAEQTAKAEAATRRA</sequence>
<dbReference type="EMBL" id="SNWR01000001">
    <property type="protein sequence ID" value="TDO40595.1"/>
    <property type="molecule type" value="Genomic_DNA"/>
</dbReference>
<protein>
    <submittedName>
        <fullName evidence="4">Short repeat uncharacterized protein predicted to be involved in signal transduction</fullName>
    </submittedName>
</protein>
<evidence type="ECO:0000313" key="4">
    <source>
        <dbReference type="EMBL" id="TDO40595.1"/>
    </source>
</evidence>
<feature type="region of interest" description="Disordered" evidence="2">
    <location>
        <begin position="527"/>
        <end position="580"/>
    </location>
</feature>
<dbReference type="InterPro" id="IPR005506">
    <property type="entry name" value="DUF312_ALF"/>
</dbReference>
<proteinExistence type="predicted"/>
<dbReference type="Proteomes" id="UP000294901">
    <property type="component" value="Unassembled WGS sequence"/>
</dbReference>
<evidence type="ECO:0000313" key="5">
    <source>
        <dbReference type="Proteomes" id="UP000294901"/>
    </source>
</evidence>
<feature type="chain" id="PRO_5020745802" evidence="3">
    <location>
        <begin position="35"/>
        <end position="580"/>
    </location>
</feature>
<feature type="signal peptide" evidence="3">
    <location>
        <begin position="1"/>
        <end position="34"/>
    </location>
</feature>
<evidence type="ECO:0000256" key="1">
    <source>
        <dbReference type="SAM" id="Coils"/>
    </source>
</evidence>
<organism evidence="4 5">
    <name type="scientific">Paractinoplanes brasiliensis</name>
    <dbReference type="NCBI Taxonomy" id="52695"/>
    <lineage>
        <taxon>Bacteria</taxon>
        <taxon>Bacillati</taxon>
        <taxon>Actinomycetota</taxon>
        <taxon>Actinomycetes</taxon>
        <taxon>Micromonosporales</taxon>
        <taxon>Micromonosporaceae</taxon>
        <taxon>Paractinoplanes</taxon>
    </lineage>
</organism>
<accession>A0A4R6K0E0</accession>
<evidence type="ECO:0000256" key="3">
    <source>
        <dbReference type="SAM" id="SignalP"/>
    </source>
</evidence>
<keyword evidence="3" id="KW-0732">Signal</keyword>
<dbReference type="AlphaFoldDB" id="A0A4R6K0E0"/>